<dbReference type="Proteomes" id="UP001240150">
    <property type="component" value="Chromosome"/>
</dbReference>
<dbReference type="EMBL" id="CP126980">
    <property type="protein sequence ID" value="WIM98563.1"/>
    <property type="molecule type" value="Genomic_DNA"/>
</dbReference>
<dbReference type="RefSeq" id="WP_284919945.1">
    <property type="nucleotide sequence ID" value="NZ_CP126980.1"/>
</dbReference>
<organism evidence="1 2">
    <name type="scientific">Actinoplanes oblitus</name>
    <dbReference type="NCBI Taxonomy" id="3040509"/>
    <lineage>
        <taxon>Bacteria</taxon>
        <taxon>Bacillati</taxon>
        <taxon>Actinomycetota</taxon>
        <taxon>Actinomycetes</taxon>
        <taxon>Micromonosporales</taxon>
        <taxon>Micromonosporaceae</taxon>
        <taxon>Actinoplanes</taxon>
    </lineage>
</organism>
<proteinExistence type="predicted"/>
<gene>
    <name evidence="1" type="ORF">ACTOB_002167</name>
</gene>
<reference evidence="1 2" key="1">
    <citation type="submission" date="2023-06" db="EMBL/GenBank/DDBJ databases">
        <authorList>
            <person name="Yushchuk O."/>
            <person name="Binda E."/>
            <person name="Ruckert-Reed C."/>
            <person name="Fedorenko V."/>
            <person name="Kalinowski J."/>
            <person name="Marinelli F."/>
        </authorList>
    </citation>
    <scope>NUCLEOTIDE SEQUENCE [LARGE SCALE GENOMIC DNA]</scope>
    <source>
        <strain evidence="1 2">NRRL 3884</strain>
    </source>
</reference>
<evidence type="ECO:0000313" key="2">
    <source>
        <dbReference type="Proteomes" id="UP001240150"/>
    </source>
</evidence>
<protein>
    <recommendedName>
        <fullName evidence="3">DUF4440 domain-containing protein</fullName>
    </recommendedName>
</protein>
<name>A0ABY8WPS6_9ACTN</name>
<keyword evidence="2" id="KW-1185">Reference proteome</keyword>
<accession>A0ABY8WPS6</accession>
<evidence type="ECO:0008006" key="3">
    <source>
        <dbReference type="Google" id="ProtNLM"/>
    </source>
</evidence>
<evidence type="ECO:0000313" key="1">
    <source>
        <dbReference type="EMBL" id="WIM98563.1"/>
    </source>
</evidence>
<sequence length="123" mass="13822">MYDLDDLIDLDRRLTGLLGRPDGWDERLRAAVGSGFLRRSWDAGTAPQSVDELVDELAAAPGHPVEITATHGWLRNSLGVVTTTCTWEALGEDEVQVVRVYQNRSGSWLCEYWQETRAHRPAE</sequence>